<feature type="region of interest" description="Disordered" evidence="1">
    <location>
        <begin position="67"/>
        <end position="92"/>
    </location>
</feature>
<keyword evidence="4" id="KW-1185">Reference proteome</keyword>
<gene>
    <name evidence="2" type="primary">MATA</name>
    <name evidence="3" type="ORF">BN980_GECA02s02545g</name>
</gene>
<reference evidence="3 4" key="2">
    <citation type="submission" date="2014-03" db="EMBL/GenBank/DDBJ databases">
        <authorList>
            <person name="Casaregola S."/>
        </authorList>
    </citation>
    <scope>NUCLEOTIDE SEQUENCE [LARGE SCALE GENOMIC DNA]</scope>
    <source>
        <strain evidence="3 4">CLIB 918</strain>
    </source>
</reference>
<accession>M1XFC9</accession>
<dbReference type="SUPFAM" id="SSF47095">
    <property type="entry name" value="HMG-box"/>
    <property type="match status" value="1"/>
</dbReference>
<dbReference type="EMBL" id="CCBN010000002">
    <property type="protein sequence ID" value="CDO51888.1"/>
    <property type="molecule type" value="Genomic_DNA"/>
</dbReference>
<name>M1XFC9_GEOCN</name>
<evidence type="ECO:0000313" key="3">
    <source>
        <dbReference type="EMBL" id="CDO51888.1"/>
    </source>
</evidence>
<dbReference type="STRING" id="1173061.M1XFC9"/>
<dbReference type="Gene3D" id="1.10.30.10">
    <property type="entry name" value="High mobility group box domain"/>
    <property type="match status" value="1"/>
</dbReference>
<dbReference type="AlphaFoldDB" id="M1XFC9"/>
<proteinExistence type="predicted"/>
<evidence type="ECO:0000313" key="2">
    <source>
        <dbReference type="EMBL" id="CCO73812.1"/>
    </source>
</evidence>
<dbReference type="EMBL" id="HF558448">
    <property type="protein sequence ID" value="CCO73812.1"/>
    <property type="molecule type" value="Genomic_DNA"/>
</dbReference>
<dbReference type="Proteomes" id="UP000242525">
    <property type="component" value="Unassembled WGS sequence"/>
</dbReference>
<protein>
    <submittedName>
        <fullName evidence="3">Mating type protein MATA</fullName>
    </submittedName>
    <submittedName>
        <fullName evidence="2">Mating type protein, MATA</fullName>
    </submittedName>
</protein>
<reference evidence="2" key="1">
    <citation type="submission" date="2012-11" db="EMBL/GenBank/DDBJ databases">
        <title>Specialization of the cheese isolates of the species Geotrichum candidum revealed by MLST.</title>
        <authorList>
            <person name="Morel G."/>
            <person name="Laaghouiti F."/>
            <person name="Mallet S."/>
            <person name="Jacques N."/>
            <person name="Casaregola S."/>
        </authorList>
    </citation>
    <scope>NUCLEOTIDE SEQUENCE</scope>
    <source>
        <strain evidence="2">CLIB 918</strain>
    </source>
</reference>
<evidence type="ECO:0000313" key="4">
    <source>
        <dbReference type="Proteomes" id="UP000242525"/>
    </source>
</evidence>
<organism evidence="2">
    <name type="scientific">Geotrichum candidum</name>
    <name type="common">Oospora lactis</name>
    <name type="synonym">Dipodascus geotrichum</name>
    <dbReference type="NCBI Taxonomy" id="1173061"/>
    <lineage>
        <taxon>Eukaryota</taxon>
        <taxon>Fungi</taxon>
        <taxon>Dikarya</taxon>
        <taxon>Ascomycota</taxon>
        <taxon>Saccharomycotina</taxon>
        <taxon>Dipodascomycetes</taxon>
        <taxon>Dipodascales</taxon>
        <taxon>Dipodascaceae</taxon>
        <taxon>Geotrichum</taxon>
    </lineage>
</organism>
<sequence>MNSFLETPALILYSRKSQLPKKSEKSENVMKRIFSPDSFPSSTSKFNDPREKKKIMSDFLFYDGANNTFSETQAPPRKRKNSTEDKPIPRPTNSFICARSMLHKMFERLNISTIECSNLMSDIWKNYNDDLFKHYFRYLSFLEACWHTSVYPNYRYNPRKKLPSPKPSSCALKKYSKSIIKKRPVKTRAKSSGSTNMMPIKINSCTPGFSFNTEAPRRNYELEIIISELMKEEQLYFGMPIIETAPTSVNCKPFQIDDFSDNFLAFSYLYDEGMRDMSGAR</sequence>
<dbReference type="InterPro" id="IPR036910">
    <property type="entry name" value="HMG_box_dom_sf"/>
</dbReference>
<evidence type="ECO:0000256" key="1">
    <source>
        <dbReference type="SAM" id="MobiDB-lite"/>
    </source>
</evidence>